<dbReference type="SUPFAM" id="SSF51445">
    <property type="entry name" value="(Trans)glycosidases"/>
    <property type="match status" value="1"/>
</dbReference>
<evidence type="ECO:0000256" key="5">
    <source>
        <dbReference type="ARBA" id="ARBA00022554"/>
    </source>
</evidence>
<evidence type="ECO:0000256" key="6">
    <source>
        <dbReference type="ARBA" id="ARBA00022723"/>
    </source>
</evidence>
<evidence type="ECO:0000256" key="9">
    <source>
        <dbReference type="ARBA" id="ARBA00032643"/>
    </source>
</evidence>
<dbReference type="PROSITE" id="PS50089">
    <property type="entry name" value="ZF_RING_2"/>
    <property type="match status" value="1"/>
</dbReference>
<dbReference type="GO" id="GO:0016567">
    <property type="term" value="P:protein ubiquitination"/>
    <property type="evidence" value="ECO:0007669"/>
    <property type="project" value="TreeGrafter"/>
</dbReference>
<dbReference type="InterPro" id="IPR001360">
    <property type="entry name" value="Glyco_hydro_1"/>
</dbReference>
<proteinExistence type="inferred from homology"/>
<dbReference type="SUPFAM" id="SSF57850">
    <property type="entry name" value="RING/U-box"/>
    <property type="match status" value="1"/>
</dbReference>
<feature type="non-terminal residue" evidence="14">
    <location>
        <position position="1"/>
    </location>
</feature>
<organism evidence="14 15">
    <name type="scientific">Brassica cretica</name>
    <name type="common">Mustard</name>
    <dbReference type="NCBI Taxonomy" id="69181"/>
    <lineage>
        <taxon>Eukaryota</taxon>
        <taxon>Viridiplantae</taxon>
        <taxon>Streptophyta</taxon>
        <taxon>Embryophyta</taxon>
        <taxon>Tracheophyta</taxon>
        <taxon>Spermatophyta</taxon>
        <taxon>Magnoliopsida</taxon>
        <taxon>eudicotyledons</taxon>
        <taxon>Gunneridae</taxon>
        <taxon>Pentapetalae</taxon>
        <taxon>rosids</taxon>
        <taxon>malvids</taxon>
        <taxon>Brassicales</taxon>
        <taxon>Brassicaceae</taxon>
        <taxon>Brassiceae</taxon>
        <taxon>Brassica</taxon>
    </lineage>
</organism>
<evidence type="ECO:0000256" key="1">
    <source>
        <dbReference type="ARBA" id="ARBA00003014"/>
    </source>
</evidence>
<dbReference type="InterPro" id="IPR017907">
    <property type="entry name" value="Znf_RING_CS"/>
</dbReference>
<comment type="caution">
    <text evidence="14">The sequence shown here is derived from an EMBL/GenBank/DDBJ whole genome shotgun (WGS) entry which is preliminary data.</text>
</comment>
<dbReference type="InterPro" id="IPR013083">
    <property type="entry name" value="Znf_RING/FYVE/PHD"/>
</dbReference>
<dbReference type="Pfam" id="PF00232">
    <property type="entry name" value="Glyco_hydro_1"/>
    <property type="match status" value="1"/>
</dbReference>
<comment type="catalytic activity">
    <reaction evidence="11">
        <text>a thioglucoside + H2O = a sugar + a thiol.</text>
        <dbReference type="EC" id="3.2.1.147"/>
    </reaction>
</comment>
<keyword evidence="7 12" id="KW-0863">Zinc-finger</keyword>
<comment type="subcellular location">
    <subcellularLocation>
        <location evidence="2">Vacuole</location>
    </subcellularLocation>
</comment>
<reference evidence="14" key="1">
    <citation type="submission" date="2019-12" db="EMBL/GenBank/DDBJ databases">
        <title>Genome sequencing and annotation of Brassica cretica.</title>
        <authorList>
            <person name="Studholme D.J."/>
            <person name="Sarris P."/>
        </authorList>
    </citation>
    <scope>NUCLEOTIDE SEQUENCE</scope>
    <source>
        <strain evidence="14">PFS-109/04</strain>
        <tissue evidence="14">Leaf</tissue>
    </source>
</reference>
<evidence type="ECO:0000256" key="10">
    <source>
        <dbReference type="ARBA" id="ARBA00032797"/>
    </source>
</evidence>
<evidence type="ECO:0000313" key="14">
    <source>
        <dbReference type="EMBL" id="KAF3510994.1"/>
    </source>
</evidence>
<evidence type="ECO:0000256" key="3">
    <source>
        <dbReference type="ARBA" id="ARBA00010838"/>
    </source>
</evidence>
<evidence type="ECO:0000313" key="15">
    <source>
        <dbReference type="Proteomes" id="UP000712600"/>
    </source>
</evidence>
<comment type="function">
    <text evidence="1">Degradation of glucosinolates (glucose residue linked by a thioglucoside bound to an amino acid derivative) to glucose, sulfate and any of the products: thiocyanates, isothiocyanates, nitriles, epithionitriles or oxazolidine-2-thiones.</text>
</comment>
<dbReference type="GO" id="GO:0019137">
    <property type="term" value="F:thioglucosidase activity"/>
    <property type="evidence" value="ECO:0007669"/>
    <property type="project" value="UniProtKB-EC"/>
</dbReference>
<gene>
    <name evidence="14" type="ORF">F2Q69_00009326</name>
</gene>
<dbReference type="AlphaFoldDB" id="A0A8S9P0U2"/>
<feature type="domain" description="RING-type" evidence="13">
    <location>
        <begin position="136"/>
        <end position="174"/>
    </location>
</feature>
<dbReference type="GO" id="GO:0005975">
    <property type="term" value="P:carbohydrate metabolic process"/>
    <property type="evidence" value="ECO:0007669"/>
    <property type="project" value="InterPro"/>
</dbReference>
<dbReference type="PROSITE" id="PS00518">
    <property type="entry name" value="ZF_RING_1"/>
    <property type="match status" value="1"/>
</dbReference>
<evidence type="ECO:0000256" key="11">
    <source>
        <dbReference type="ARBA" id="ARBA00034026"/>
    </source>
</evidence>
<dbReference type="Proteomes" id="UP000712600">
    <property type="component" value="Unassembled WGS sequence"/>
</dbReference>
<dbReference type="EMBL" id="QGKX02001521">
    <property type="protein sequence ID" value="KAF3510994.1"/>
    <property type="molecule type" value="Genomic_DNA"/>
</dbReference>
<dbReference type="Gene3D" id="3.30.40.10">
    <property type="entry name" value="Zinc/RING finger domain, C3HC4 (zinc finger)"/>
    <property type="match status" value="1"/>
</dbReference>
<dbReference type="GO" id="GO:0061630">
    <property type="term" value="F:ubiquitin protein ligase activity"/>
    <property type="evidence" value="ECO:0007669"/>
    <property type="project" value="TreeGrafter"/>
</dbReference>
<evidence type="ECO:0000256" key="12">
    <source>
        <dbReference type="PROSITE-ProRule" id="PRU00175"/>
    </source>
</evidence>
<dbReference type="PANTHER" id="PTHR15315:SF35">
    <property type="entry name" value="F21J9.10"/>
    <property type="match status" value="1"/>
</dbReference>
<evidence type="ECO:0000256" key="8">
    <source>
        <dbReference type="ARBA" id="ARBA00022833"/>
    </source>
</evidence>
<name>A0A8S9P0U2_BRACR</name>
<evidence type="ECO:0000256" key="7">
    <source>
        <dbReference type="ARBA" id="ARBA00022771"/>
    </source>
</evidence>
<dbReference type="GO" id="GO:0005773">
    <property type="term" value="C:vacuole"/>
    <property type="evidence" value="ECO:0007669"/>
    <property type="project" value="UniProtKB-SubCell"/>
</dbReference>
<dbReference type="FunFam" id="3.30.40.10:FF:000660">
    <property type="entry name" value="RING/U-box superfamily protein"/>
    <property type="match status" value="1"/>
</dbReference>
<protein>
    <recommendedName>
        <fullName evidence="4">thioglucosidase</fullName>
        <ecNumber evidence="4">3.2.1.147</ecNumber>
    </recommendedName>
    <alternativeName>
        <fullName evidence="9">Sinigrinase</fullName>
    </alternativeName>
    <alternativeName>
        <fullName evidence="10">Thioglucosidase</fullName>
    </alternativeName>
</protein>
<dbReference type="SMART" id="SM00184">
    <property type="entry name" value="RING"/>
    <property type="match status" value="1"/>
</dbReference>
<evidence type="ECO:0000259" key="13">
    <source>
        <dbReference type="PROSITE" id="PS50089"/>
    </source>
</evidence>
<keyword evidence="6" id="KW-0479">Metal-binding</keyword>
<keyword evidence="5" id="KW-0926">Vacuole</keyword>
<dbReference type="Gene3D" id="3.20.20.80">
    <property type="entry name" value="Glycosidases"/>
    <property type="match status" value="1"/>
</dbReference>
<dbReference type="Pfam" id="PF13920">
    <property type="entry name" value="zf-C3HC4_3"/>
    <property type="match status" value="1"/>
</dbReference>
<dbReference type="GO" id="GO:0008270">
    <property type="term" value="F:zinc ion binding"/>
    <property type="evidence" value="ECO:0007669"/>
    <property type="project" value="UniProtKB-KW"/>
</dbReference>
<dbReference type="InterPro" id="IPR017853">
    <property type="entry name" value="GH"/>
</dbReference>
<keyword evidence="8" id="KW-0862">Zinc</keyword>
<comment type="similarity">
    <text evidence="3">Belongs to the glycosyl hydrolase 1 family.</text>
</comment>
<dbReference type="InterPro" id="IPR001841">
    <property type="entry name" value="Znf_RING"/>
</dbReference>
<evidence type="ECO:0000256" key="4">
    <source>
        <dbReference type="ARBA" id="ARBA00012250"/>
    </source>
</evidence>
<accession>A0A8S9P0U2</accession>
<evidence type="ECO:0000256" key="2">
    <source>
        <dbReference type="ARBA" id="ARBA00004116"/>
    </source>
</evidence>
<sequence>MYYQLTNSSYRDSSKILEADIEHANSLAAEIPMGKSGVRLQMKLVCSNLAPFFIFLLQWLDISCLLPSYFDFFYILIYKVLMDGGIYPGVILPSLERLHINFADDSLWYPNPKAITKKYDNRFIMSTVDLEREDECGICLEPCTKMVLPNCCHAMCIKCYRNWNTESESCPFCRGSIKRVNSEDLWVLTCDEDVVDTETVTKEDLLRFYLHVNSLPKDYPEAVFLLDNDTNMFQESNMRIRNLFGYRDSELVYISALPRRWLSATARLAIDGKLCASEIYRVADNVNDTAARFANSSFNRLNLFGLRGGYMSLFGSQDGQLMVETGLDAFRFSISWSRLIPNGRGPVNPKGLQFYKNFIKELVAYGIEPHVTLFHYDHPQYLEDEYGGWINSRI</sequence>
<dbReference type="PANTHER" id="PTHR15315">
    <property type="entry name" value="RING FINGER PROTEIN 41, 151"/>
    <property type="match status" value="1"/>
</dbReference>
<dbReference type="EC" id="3.2.1.147" evidence="4"/>